<keyword evidence="3" id="KW-1185">Reference proteome</keyword>
<dbReference type="InterPro" id="IPR016040">
    <property type="entry name" value="NAD(P)-bd_dom"/>
</dbReference>
<evidence type="ECO:0000313" key="3">
    <source>
        <dbReference type="Proteomes" id="UP000018296"/>
    </source>
</evidence>
<protein>
    <submittedName>
        <fullName evidence="2">NADH-flavin reductase</fullName>
    </submittedName>
</protein>
<dbReference type="STRING" id="1395513.P343_05165"/>
<dbReference type="Gene3D" id="3.40.50.720">
    <property type="entry name" value="NAD(P)-binding Rossmann-like Domain"/>
    <property type="match status" value="1"/>
</dbReference>
<dbReference type="InterPro" id="IPR051606">
    <property type="entry name" value="Polyketide_Oxido-like"/>
</dbReference>
<name>V6J062_9BACL</name>
<dbReference type="Pfam" id="PF13460">
    <property type="entry name" value="NAD_binding_10"/>
    <property type="match status" value="1"/>
</dbReference>
<feature type="domain" description="NAD(P)-binding" evidence="1">
    <location>
        <begin position="11"/>
        <end position="199"/>
    </location>
</feature>
<dbReference type="PANTHER" id="PTHR43355">
    <property type="entry name" value="FLAVIN REDUCTASE (NADPH)"/>
    <property type="match status" value="1"/>
</dbReference>
<dbReference type="GO" id="GO:0004074">
    <property type="term" value="F:biliverdin reductase [NAD(P)H] activity"/>
    <property type="evidence" value="ECO:0007669"/>
    <property type="project" value="TreeGrafter"/>
</dbReference>
<dbReference type="GO" id="GO:0042602">
    <property type="term" value="F:riboflavin reductase (NADPH) activity"/>
    <property type="evidence" value="ECO:0007669"/>
    <property type="project" value="TreeGrafter"/>
</dbReference>
<dbReference type="PATRIC" id="fig|1395513.3.peg.1054"/>
<dbReference type="OrthoDB" id="9790734at2"/>
<accession>V6J062</accession>
<dbReference type="CDD" id="cd05244">
    <property type="entry name" value="BVR-B_like_SDR_a"/>
    <property type="match status" value="1"/>
</dbReference>
<dbReference type="RefSeq" id="WP_023509334.1">
    <property type="nucleotide sequence ID" value="NZ_AWTC01000004.1"/>
</dbReference>
<sequence length="211" mass="23544">MAQNKRIAVVGGNGKAGRFVVQKALEKGYAVRMLVRNPQRVTVSDERIEVTKGNAEDISSIQALLEGCDAVINTLGQPNKATPIYSKVTSHILATMKERGIQRYITVTGGSLNAPGDRKSPINKIGAWLFQRLYADMITDKEKELRILLKSDADWTLVRLPFVIEKPAVSKIKVNLYDMPGMKMTNSDIADFLVNQISDTKYIRKYPFISN</sequence>
<organism evidence="2 3">
    <name type="scientific">Sporolactobacillus laevolacticus DSM 442</name>
    <dbReference type="NCBI Taxonomy" id="1395513"/>
    <lineage>
        <taxon>Bacteria</taxon>
        <taxon>Bacillati</taxon>
        <taxon>Bacillota</taxon>
        <taxon>Bacilli</taxon>
        <taxon>Bacillales</taxon>
        <taxon>Sporolactobacillaceae</taxon>
        <taxon>Sporolactobacillus</taxon>
    </lineage>
</organism>
<dbReference type="InterPro" id="IPR036291">
    <property type="entry name" value="NAD(P)-bd_dom_sf"/>
</dbReference>
<dbReference type="Proteomes" id="UP000018296">
    <property type="component" value="Unassembled WGS sequence"/>
</dbReference>
<dbReference type="PANTHER" id="PTHR43355:SF2">
    <property type="entry name" value="FLAVIN REDUCTASE (NADPH)"/>
    <property type="match status" value="1"/>
</dbReference>
<evidence type="ECO:0000259" key="1">
    <source>
        <dbReference type="Pfam" id="PF13460"/>
    </source>
</evidence>
<dbReference type="SUPFAM" id="SSF51735">
    <property type="entry name" value="NAD(P)-binding Rossmann-fold domains"/>
    <property type="match status" value="1"/>
</dbReference>
<dbReference type="eggNOG" id="COG0702">
    <property type="taxonomic scope" value="Bacteria"/>
</dbReference>
<reference evidence="2 3" key="1">
    <citation type="journal article" date="2013" name="Genome Announc.">
        <title>Genome Sequence of Sporolactobacillus laevolacticus DSM442, an Efficient Polymer-Grade D-Lactate Producer from Agricultural Waste Cottonseed as a Nitrogen Source.</title>
        <authorList>
            <person name="Wang H."/>
            <person name="Wang L."/>
            <person name="Ju J."/>
            <person name="Yu B."/>
            <person name="Ma Y."/>
        </authorList>
    </citation>
    <scope>NUCLEOTIDE SEQUENCE [LARGE SCALE GENOMIC DNA]</scope>
    <source>
        <strain evidence="2 3">DSM 442</strain>
    </source>
</reference>
<dbReference type="AlphaFoldDB" id="V6J062"/>
<comment type="caution">
    <text evidence="2">The sequence shown here is derived from an EMBL/GenBank/DDBJ whole genome shotgun (WGS) entry which is preliminary data.</text>
</comment>
<proteinExistence type="predicted"/>
<dbReference type="EMBL" id="AWTC01000004">
    <property type="protein sequence ID" value="EST12546.1"/>
    <property type="molecule type" value="Genomic_DNA"/>
</dbReference>
<gene>
    <name evidence="2" type="ORF">P343_05165</name>
</gene>
<evidence type="ECO:0000313" key="2">
    <source>
        <dbReference type="EMBL" id="EST12546.1"/>
    </source>
</evidence>